<dbReference type="Proteomes" id="UP000708208">
    <property type="component" value="Unassembled WGS sequence"/>
</dbReference>
<evidence type="ECO:0000256" key="1">
    <source>
        <dbReference type="ARBA" id="ARBA00008839"/>
    </source>
</evidence>
<comment type="caution">
    <text evidence="3">The sequence shown here is derived from an EMBL/GenBank/DDBJ whole genome shotgun (WGS) entry which is preliminary data.</text>
</comment>
<feature type="region of interest" description="Disordered" evidence="2">
    <location>
        <begin position="634"/>
        <end position="720"/>
    </location>
</feature>
<dbReference type="GO" id="GO:0099572">
    <property type="term" value="C:postsynaptic specialization"/>
    <property type="evidence" value="ECO:0007669"/>
    <property type="project" value="TreeGrafter"/>
</dbReference>
<evidence type="ECO:0000313" key="3">
    <source>
        <dbReference type="EMBL" id="CAG7816417.1"/>
    </source>
</evidence>
<comment type="similarity">
    <text evidence="1">Belongs to the SAPAP family.</text>
</comment>
<dbReference type="EMBL" id="CAJVCH010370009">
    <property type="protein sequence ID" value="CAG7816417.1"/>
    <property type="molecule type" value="Genomic_DNA"/>
</dbReference>
<gene>
    <name evidence="3" type="ORF">AFUS01_LOCUS27040</name>
</gene>
<feature type="compositionally biased region" description="Low complexity" evidence="2">
    <location>
        <begin position="651"/>
        <end position="670"/>
    </location>
</feature>
<dbReference type="PANTHER" id="PTHR12353">
    <property type="entry name" value="DISKS LARGE-ASSOCIATED PROTEIN DAP SAP90/PSD-95-ASSOCIATED PROTEIN"/>
    <property type="match status" value="1"/>
</dbReference>
<dbReference type="AlphaFoldDB" id="A0A8J2PBC9"/>
<feature type="compositionally biased region" description="Polar residues" evidence="2">
    <location>
        <begin position="205"/>
        <end position="218"/>
    </location>
</feature>
<accession>A0A8J2PBC9</accession>
<dbReference type="OrthoDB" id="10023951at2759"/>
<sequence length="720" mass="79475">MVDLWGLLLVSMNYLPIWWLFTTRARVEQVCDNTPGGRRGYANTRTAPRAVESGIILNQDISADTETAEGMGDLQSPQYVKRTAHMFDSRYTTQVNGSSADSRRNADGTSQKVTSQHNQPSYLSVSRSVCGYSCLSYNNGTTTSSAAMTSTTNGVSPIPYKPIQSRTSGAKSDFPISYRQTSNGHPVDTNGRENETIGKTGTLDMENNQNDAGSYGQSRTKSNILEKIERLYGTNAVTTASLWRRPVPLLQMPSDPSSRTSTAFKTINENVGNSAPRRGEKIIPIFLESSRKQLSRIESADGDYEDDHHIVKVPSSMTAKVSNIDKVSDKLSDDLYSKHDILNSNRLQKHTNGHNGTTIAPLHVNLSTVSDRDDSSVVSSRKSLDERGGISIAAPNLNSETHIIHSQVLSTDKPRKDDNKVFEPVRMGKDLFHANTDEQISLAPAQLQEKTEDSIDGESKPIFRVVSNLSSREEPEDMGWKGLRSLNVSDSPPKLPVIRSTEECSDDVMKENICVGSNLEEKNGEYFLGILQKEKSYIANLIKTAESRLETLDTSEDSPDFEFSGVVLAAIGKANLLINKKFKQFEGLCNDNIEQRKKGVGSDEPFTTKNEDLEGFWDMVLIQVDQIHSMFKDLEKGGIAPPPKKPETKKASTQKLSASKTTAASKSKSSGNTARDESRRKMLAERRRAMKNQLEAQSANAQQTSEPEVQIFVHDTASES</sequence>
<dbReference type="GO" id="GO:0023052">
    <property type="term" value="P:signaling"/>
    <property type="evidence" value="ECO:0007669"/>
    <property type="project" value="InterPro"/>
</dbReference>
<proteinExistence type="inferred from homology"/>
<name>A0A8J2PBC9_9HEXA</name>
<feature type="compositionally biased region" description="Polar residues" evidence="2">
    <location>
        <begin position="694"/>
        <end position="707"/>
    </location>
</feature>
<dbReference type="GO" id="GO:0098978">
    <property type="term" value="C:glutamatergic synapse"/>
    <property type="evidence" value="ECO:0007669"/>
    <property type="project" value="TreeGrafter"/>
</dbReference>
<feature type="region of interest" description="Disordered" evidence="2">
    <location>
        <begin position="94"/>
        <end position="122"/>
    </location>
</feature>
<reference evidence="3" key="1">
    <citation type="submission" date="2021-06" db="EMBL/GenBank/DDBJ databases">
        <authorList>
            <person name="Hodson N. C."/>
            <person name="Mongue J. A."/>
            <person name="Jaron S. K."/>
        </authorList>
    </citation>
    <scope>NUCLEOTIDE SEQUENCE</scope>
</reference>
<evidence type="ECO:0000313" key="4">
    <source>
        <dbReference type="Proteomes" id="UP000708208"/>
    </source>
</evidence>
<organism evidence="3 4">
    <name type="scientific">Allacma fusca</name>
    <dbReference type="NCBI Taxonomy" id="39272"/>
    <lineage>
        <taxon>Eukaryota</taxon>
        <taxon>Metazoa</taxon>
        <taxon>Ecdysozoa</taxon>
        <taxon>Arthropoda</taxon>
        <taxon>Hexapoda</taxon>
        <taxon>Collembola</taxon>
        <taxon>Symphypleona</taxon>
        <taxon>Sminthuridae</taxon>
        <taxon>Allacma</taxon>
    </lineage>
</organism>
<keyword evidence="4" id="KW-1185">Reference proteome</keyword>
<feature type="region of interest" description="Disordered" evidence="2">
    <location>
        <begin position="157"/>
        <end position="218"/>
    </location>
</feature>
<feature type="compositionally biased region" description="Polar residues" evidence="2">
    <location>
        <begin position="107"/>
        <end position="122"/>
    </location>
</feature>
<dbReference type="GO" id="GO:0060090">
    <property type="term" value="F:molecular adaptor activity"/>
    <property type="evidence" value="ECO:0007669"/>
    <property type="project" value="TreeGrafter"/>
</dbReference>
<feature type="compositionally biased region" description="Basic and acidic residues" evidence="2">
    <location>
        <begin position="674"/>
        <end position="687"/>
    </location>
</feature>
<evidence type="ECO:0008006" key="5">
    <source>
        <dbReference type="Google" id="ProtNLM"/>
    </source>
</evidence>
<dbReference type="PANTHER" id="PTHR12353:SF31">
    <property type="entry name" value="LD44824P"/>
    <property type="match status" value="1"/>
</dbReference>
<dbReference type="InterPro" id="IPR005026">
    <property type="entry name" value="SAPAP"/>
</dbReference>
<evidence type="ECO:0000256" key="2">
    <source>
        <dbReference type="SAM" id="MobiDB-lite"/>
    </source>
</evidence>
<protein>
    <recommendedName>
        <fullName evidence="5">Disks large-associated protein 1</fullName>
    </recommendedName>
</protein>
<dbReference type="Pfam" id="PF03359">
    <property type="entry name" value="GKAP"/>
    <property type="match status" value="1"/>
</dbReference>